<sequence length="247" mass="28215">MLYCRKECCTGESRRYNSSLESKINIQERFIKPNLQTYCRWTANENLSSECMAHLNIKIALLSLPTYENSLAGSTFKRGKRTTEIDSWCYIWCQSASAPKDPEKRKEIEDLKDLIEEINRNTAAQVEQIRKGRQERRLPERELTKLDLLLQKWEQAREALLSPAPEKGEPLSAEEQDVQPMEREVPPAATVKGKEHTAATVCFRLSTHSLSCSAVFVPLAGKAARFYLSNVESRLNKPCIRELAKPV</sequence>
<reference evidence="2 3" key="1">
    <citation type="submission" date="2019-01" db="EMBL/GenBank/DDBJ databases">
        <title>Draft Genome and Complete Hox-Cluster Characterization of the Sterlet Sturgeon (Acipenser ruthenus).</title>
        <authorList>
            <person name="Wei Q."/>
        </authorList>
    </citation>
    <scope>NUCLEOTIDE SEQUENCE [LARGE SCALE GENOMIC DNA]</scope>
    <source>
        <strain evidence="2">WHYD16114868_AA</strain>
        <tissue evidence="2">Blood</tissue>
    </source>
</reference>
<feature type="region of interest" description="Disordered" evidence="1">
    <location>
        <begin position="162"/>
        <end position="181"/>
    </location>
</feature>
<gene>
    <name evidence="2" type="ORF">EOD39_3611</name>
</gene>
<name>A0A444UM81_ACIRT</name>
<evidence type="ECO:0000313" key="3">
    <source>
        <dbReference type="Proteomes" id="UP000289886"/>
    </source>
</evidence>
<proteinExistence type="predicted"/>
<protein>
    <submittedName>
        <fullName evidence="2">Uncharacterized protein</fullName>
    </submittedName>
</protein>
<dbReference type="EMBL" id="SCEB01214271">
    <property type="protein sequence ID" value="RXM36300.1"/>
    <property type="molecule type" value="Genomic_DNA"/>
</dbReference>
<organism evidence="2 3">
    <name type="scientific">Acipenser ruthenus</name>
    <name type="common">Sterlet sturgeon</name>
    <dbReference type="NCBI Taxonomy" id="7906"/>
    <lineage>
        <taxon>Eukaryota</taxon>
        <taxon>Metazoa</taxon>
        <taxon>Chordata</taxon>
        <taxon>Craniata</taxon>
        <taxon>Vertebrata</taxon>
        <taxon>Euteleostomi</taxon>
        <taxon>Actinopterygii</taxon>
        <taxon>Chondrostei</taxon>
        <taxon>Acipenseriformes</taxon>
        <taxon>Acipenseridae</taxon>
        <taxon>Acipenser</taxon>
    </lineage>
</organism>
<evidence type="ECO:0000256" key="1">
    <source>
        <dbReference type="SAM" id="MobiDB-lite"/>
    </source>
</evidence>
<accession>A0A444UM81</accession>
<dbReference type="Proteomes" id="UP000289886">
    <property type="component" value="Unassembled WGS sequence"/>
</dbReference>
<evidence type="ECO:0000313" key="2">
    <source>
        <dbReference type="EMBL" id="RXM36300.1"/>
    </source>
</evidence>
<dbReference type="AlphaFoldDB" id="A0A444UM81"/>
<keyword evidence="3" id="KW-1185">Reference proteome</keyword>
<comment type="caution">
    <text evidence="2">The sequence shown here is derived from an EMBL/GenBank/DDBJ whole genome shotgun (WGS) entry which is preliminary data.</text>
</comment>